<organism evidence="3 4">
    <name type="scientific">Volvox africanus</name>
    <dbReference type="NCBI Taxonomy" id="51714"/>
    <lineage>
        <taxon>Eukaryota</taxon>
        <taxon>Viridiplantae</taxon>
        <taxon>Chlorophyta</taxon>
        <taxon>core chlorophytes</taxon>
        <taxon>Chlorophyceae</taxon>
        <taxon>CS clade</taxon>
        <taxon>Chlamydomonadales</taxon>
        <taxon>Volvocaceae</taxon>
        <taxon>Volvox</taxon>
    </lineage>
</organism>
<reference evidence="3" key="1">
    <citation type="journal article" date="2021" name="Proc. Natl. Acad. Sci. U.S.A.">
        <title>Three genomes in the algal genus Volvox reveal the fate of a haploid sex-determining region after a transition to homothallism.</title>
        <authorList>
            <person name="Yamamoto K."/>
            <person name="Hamaji T."/>
            <person name="Kawai-Toyooka H."/>
            <person name="Matsuzaki R."/>
            <person name="Takahashi F."/>
            <person name="Nishimura Y."/>
            <person name="Kawachi M."/>
            <person name="Noguchi H."/>
            <person name="Minakuchi Y."/>
            <person name="Umen J.G."/>
            <person name="Toyoda A."/>
            <person name="Nozaki H."/>
        </authorList>
    </citation>
    <scope>NUCLEOTIDE SEQUENCE</scope>
    <source>
        <strain evidence="3">NIES-3780</strain>
    </source>
</reference>
<dbReference type="Proteomes" id="UP000747399">
    <property type="component" value="Unassembled WGS sequence"/>
</dbReference>
<evidence type="ECO:0000256" key="2">
    <source>
        <dbReference type="SAM" id="SignalP"/>
    </source>
</evidence>
<feature type="chain" id="PRO_5035300288" evidence="2">
    <location>
        <begin position="41"/>
        <end position="135"/>
    </location>
</feature>
<protein>
    <submittedName>
        <fullName evidence="3">Uncharacterized protein</fullName>
    </submittedName>
</protein>
<evidence type="ECO:0000313" key="3">
    <source>
        <dbReference type="EMBL" id="GIL67745.1"/>
    </source>
</evidence>
<keyword evidence="4" id="KW-1185">Reference proteome</keyword>
<dbReference type="AlphaFoldDB" id="A0A8J4BSV2"/>
<name>A0A8J4BSV2_9CHLO</name>
<feature type="region of interest" description="Disordered" evidence="1">
    <location>
        <begin position="38"/>
        <end position="82"/>
    </location>
</feature>
<feature type="signal peptide" evidence="2">
    <location>
        <begin position="1"/>
        <end position="40"/>
    </location>
</feature>
<sequence length="135" mass="13409">MLKAMASLRIVHLPAPRSGSGLLVFLLAAFLLASPPPATSRPAAAVSVGLRQLSDSDSPPQSPVDPKSKTEIGSNAPEIPTATVETTTNGTCSCIGGCCCLLSMPDGNIITAPSCSPWTGVGVSSSSAATTAATA</sequence>
<gene>
    <name evidence="3" type="ORF">Vafri_21273</name>
</gene>
<accession>A0A8J4BSV2</accession>
<dbReference type="EMBL" id="BNCO01000103">
    <property type="protein sequence ID" value="GIL67745.1"/>
    <property type="molecule type" value="Genomic_DNA"/>
</dbReference>
<keyword evidence="2" id="KW-0732">Signal</keyword>
<evidence type="ECO:0000313" key="4">
    <source>
        <dbReference type="Proteomes" id="UP000747399"/>
    </source>
</evidence>
<evidence type="ECO:0000256" key="1">
    <source>
        <dbReference type="SAM" id="MobiDB-lite"/>
    </source>
</evidence>
<feature type="non-terminal residue" evidence="3">
    <location>
        <position position="135"/>
    </location>
</feature>
<proteinExistence type="predicted"/>
<comment type="caution">
    <text evidence="3">The sequence shown here is derived from an EMBL/GenBank/DDBJ whole genome shotgun (WGS) entry which is preliminary data.</text>
</comment>